<dbReference type="EMBL" id="CP013862">
    <property type="protein sequence ID" value="ALX47679.1"/>
    <property type="molecule type" value="Genomic_DNA"/>
</dbReference>
<feature type="transmembrane region" description="Helical" evidence="1">
    <location>
        <begin position="53"/>
        <end position="72"/>
    </location>
</feature>
<feature type="transmembrane region" description="Helical" evidence="1">
    <location>
        <begin position="21"/>
        <end position="41"/>
    </location>
</feature>
<reference evidence="3 4" key="1">
    <citation type="submission" date="2016-01" db="EMBL/GenBank/DDBJ databases">
        <title>Complete genome sequence of strain Lentibacillus amyloliquefaciens LAM0015T isolated from saline sediment.</title>
        <authorList>
            <person name="Wang J.-L."/>
            <person name="He M.-X."/>
        </authorList>
    </citation>
    <scope>NUCLEOTIDE SEQUENCE [LARGE SCALE GENOMIC DNA]</scope>
    <source>
        <strain evidence="3 4">LAM0015</strain>
    </source>
</reference>
<sequence length="164" mass="18860">MDQQIVTPQQQLSKVVIRVWIIGEIIANFIGLLVLAALFFLDYKFSWPEWAGWIILVVTILSVVGTIWSVFFEPSLKFNSWRYDVNEDFLQLKYGIFIEKHELIPMTKIQSVATNQGPIMRKYGLYSVSITTMASSHKIPALSEKVAIELRSQIAYFAKVKEVE</sequence>
<evidence type="ECO:0000313" key="3">
    <source>
        <dbReference type="EMBL" id="ALX47679.1"/>
    </source>
</evidence>
<organism evidence="3 4">
    <name type="scientific">Lentibacillus amyloliquefaciens</name>
    <dbReference type="NCBI Taxonomy" id="1472767"/>
    <lineage>
        <taxon>Bacteria</taxon>
        <taxon>Bacillati</taxon>
        <taxon>Bacillota</taxon>
        <taxon>Bacilli</taxon>
        <taxon>Bacillales</taxon>
        <taxon>Bacillaceae</taxon>
        <taxon>Lentibacillus</taxon>
    </lineage>
</organism>
<evidence type="ECO:0000256" key="1">
    <source>
        <dbReference type="SAM" id="Phobius"/>
    </source>
</evidence>
<accession>A0A0U3WCW7</accession>
<evidence type="ECO:0000259" key="2">
    <source>
        <dbReference type="Pfam" id="PF03703"/>
    </source>
</evidence>
<keyword evidence="1" id="KW-1133">Transmembrane helix</keyword>
<proteinExistence type="predicted"/>
<dbReference type="STRING" id="1472767.AOX59_03105"/>
<evidence type="ECO:0000313" key="4">
    <source>
        <dbReference type="Proteomes" id="UP000050331"/>
    </source>
</evidence>
<dbReference type="PANTHER" id="PTHR34473:SF2">
    <property type="entry name" value="UPF0699 TRANSMEMBRANE PROTEIN YDBT"/>
    <property type="match status" value="1"/>
</dbReference>
<protein>
    <recommendedName>
        <fullName evidence="2">YdbS-like PH domain-containing protein</fullName>
    </recommendedName>
</protein>
<name>A0A0U3WCW7_9BACI</name>
<gene>
    <name evidence="3" type="ORF">AOX59_03105</name>
</gene>
<dbReference type="RefSeq" id="WP_068441694.1">
    <property type="nucleotide sequence ID" value="NZ_CP013862.1"/>
</dbReference>
<keyword evidence="1" id="KW-0472">Membrane</keyword>
<dbReference type="PANTHER" id="PTHR34473">
    <property type="entry name" value="UPF0699 TRANSMEMBRANE PROTEIN YDBS"/>
    <property type="match status" value="1"/>
</dbReference>
<dbReference type="Proteomes" id="UP000050331">
    <property type="component" value="Chromosome"/>
</dbReference>
<keyword evidence="1" id="KW-0812">Transmembrane</keyword>
<dbReference type="AlphaFoldDB" id="A0A0U3WCW7"/>
<keyword evidence="4" id="KW-1185">Reference proteome</keyword>
<dbReference type="InterPro" id="IPR005182">
    <property type="entry name" value="YdbS-like_PH"/>
</dbReference>
<feature type="domain" description="YdbS-like PH" evidence="2">
    <location>
        <begin position="80"/>
        <end position="154"/>
    </location>
</feature>
<dbReference type="KEGG" id="lao:AOX59_03105"/>
<dbReference type="OrthoDB" id="2437193at2"/>
<dbReference type="Pfam" id="PF03703">
    <property type="entry name" value="bPH_2"/>
    <property type="match status" value="1"/>
</dbReference>